<dbReference type="InParanoid" id="A0A7I4DCS6"/>
<dbReference type="Proteomes" id="UP000006727">
    <property type="component" value="Chromosome 3"/>
</dbReference>
<reference evidence="10" key="3">
    <citation type="submission" date="2020-12" db="UniProtKB">
        <authorList>
            <consortium name="EnsemblPlants"/>
        </authorList>
    </citation>
    <scope>IDENTIFICATION</scope>
</reference>
<evidence type="ECO:0000259" key="9">
    <source>
        <dbReference type="Pfam" id="PF01095"/>
    </source>
</evidence>
<feature type="chain" id="PRO_5029946919" description="Pectinesterase" evidence="8">
    <location>
        <begin position="30"/>
        <end position="406"/>
    </location>
</feature>
<comment type="similarity">
    <text evidence="2">Belongs to the pectinesterase family.</text>
</comment>
<reference evidence="10 11" key="2">
    <citation type="journal article" date="2018" name="Plant J.">
        <title>The Physcomitrella patens chromosome-scale assembly reveals moss genome structure and evolution.</title>
        <authorList>
            <person name="Lang D."/>
            <person name="Ullrich K.K."/>
            <person name="Murat F."/>
            <person name="Fuchs J."/>
            <person name="Jenkins J."/>
            <person name="Haas F.B."/>
            <person name="Piednoel M."/>
            <person name="Gundlach H."/>
            <person name="Van Bel M."/>
            <person name="Meyberg R."/>
            <person name="Vives C."/>
            <person name="Morata J."/>
            <person name="Symeonidi A."/>
            <person name="Hiss M."/>
            <person name="Muchero W."/>
            <person name="Kamisugi Y."/>
            <person name="Saleh O."/>
            <person name="Blanc G."/>
            <person name="Decker E.L."/>
            <person name="van Gessel N."/>
            <person name="Grimwood J."/>
            <person name="Hayes R.D."/>
            <person name="Graham S.W."/>
            <person name="Gunter L.E."/>
            <person name="McDaniel S.F."/>
            <person name="Hoernstein S.N.W."/>
            <person name="Larsson A."/>
            <person name="Li F.W."/>
            <person name="Perroud P.F."/>
            <person name="Phillips J."/>
            <person name="Ranjan P."/>
            <person name="Rokshar D.S."/>
            <person name="Rothfels C.J."/>
            <person name="Schneider L."/>
            <person name="Shu S."/>
            <person name="Stevenson D.W."/>
            <person name="Thummler F."/>
            <person name="Tillich M."/>
            <person name="Villarreal Aguilar J.C."/>
            <person name="Widiez T."/>
            <person name="Wong G.K."/>
            <person name="Wymore A."/>
            <person name="Zhang Y."/>
            <person name="Zimmer A.D."/>
            <person name="Quatrano R.S."/>
            <person name="Mayer K.F.X."/>
            <person name="Goodstein D."/>
            <person name="Casacuberta J.M."/>
            <person name="Vandepoele K."/>
            <person name="Reski R."/>
            <person name="Cuming A.C."/>
            <person name="Tuskan G.A."/>
            <person name="Maumus F."/>
            <person name="Salse J."/>
            <person name="Schmutz J."/>
            <person name="Rensing S.A."/>
        </authorList>
    </citation>
    <scope>NUCLEOTIDE SEQUENCE [LARGE SCALE GENOMIC DNA]</scope>
    <source>
        <strain evidence="10 11">cv. Gransden 2004</strain>
    </source>
</reference>
<dbReference type="Gene3D" id="2.160.20.10">
    <property type="entry name" value="Single-stranded right-handed beta-helix, Pectin lyase-like"/>
    <property type="match status" value="1"/>
</dbReference>
<name>A0A7I4DCS6_PHYPA</name>
<dbReference type="SUPFAM" id="SSF51126">
    <property type="entry name" value="Pectin lyase-like"/>
    <property type="match status" value="1"/>
</dbReference>
<feature type="domain" description="Pectinesterase catalytic" evidence="9">
    <location>
        <begin position="92"/>
        <end position="259"/>
    </location>
</feature>
<evidence type="ECO:0000256" key="1">
    <source>
        <dbReference type="ARBA" id="ARBA00005184"/>
    </source>
</evidence>
<dbReference type="UniPathway" id="UPA00545">
    <property type="reaction ID" value="UER00823"/>
</dbReference>
<dbReference type="EMBL" id="ABEU02000003">
    <property type="status" value="NOT_ANNOTATED_CDS"/>
    <property type="molecule type" value="Genomic_DNA"/>
</dbReference>
<reference evidence="10 11" key="1">
    <citation type="journal article" date="2008" name="Science">
        <title>The Physcomitrella genome reveals evolutionary insights into the conquest of land by plants.</title>
        <authorList>
            <person name="Rensing S."/>
            <person name="Lang D."/>
            <person name="Zimmer A."/>
            <person name="Terry A."/>
            <person name="Salamov A."/>
            <person name="Shapiro H."/>
            <person name="Nishiyama T."/>
            <person name="Perroud P.-F."/>
            <person name="Lindquist E."/>
            <person name="Kamisugi Y."/>
            <person name="Tanahashi T."/>
            <person name="Sakakibara K."/>
            <person name="Fujita T."/>
            <person name="Oishi K."/>
            <person name="Shin-I T."/>
            <person name="Kuroki Y."/>
            <person name="Toyoda A."/>
            <person name="Suzuki Y."/>
            <person name="Hashimoto A."/>
            <person name="Yamaguchi K."/>
            <person name="Sugano A."/>
            <person name="Kohara Y."/>
            <person name="Fujiyama A."/>
            <person name="Anterola A."/>
            <person name="Aoki S."/>
            <person name="Ashton N."/>
            <person name="Barbazuk W.B."/>
            <person name="Barker E."/>
            <person name="Bennetzen J."/>
            <person name="Bezanilla M."/>
            <person name="Blankenship R."/>
            <person name="Cho S.H."/>
            <person name="Dutcher S."/>
            <person name="Estelle M."/>
            <person name="Fawcett J.A."/>
            <person name="Gundlach H."/>
            <person name="Hanada K."/>
            <person name="Heyl A."/>
            <person name="Hicks K.A."/>
            <person name="Hugh J."/>
            <person name="Lohr M."/>
            <person name="Mayer K."/>
            <person name="Melkozernov A."/>
            <person name="Murata T."/>
            <person name="Nelson D."/>
            <person name="Pils B."/>
            <person name="Prigge M."/>
            <person name="Reiss B."/>
            <person name="Renner T."/>
            <person name="Rombauts S."/>
            <person name="Rushton P."/>
            <person name="Sanderfoot A."/>
            <person name="Schween G."/>
            <person name="Shiu S.-H."/>
            <person name="Stueber K."/>
            <person name="Theodoulou F.L."/>
            <person name="Tu H."/>
            <person name="Van de Peer Y."/>
            <person name="Verrier P.J."/>
            <person name="Waters E."/>
            <person name="Wood A."/>
            <person name="Yang L."/>
            <person name="Cove D."/>
            <person name="Cuming A."/>
            <person name="Hasebe M."/>
            <person name="Lucas S."/>
            <person name="Mishler D.B."/>
            <person name="Reski R."/>
            <person name="Grigoriev I."/>
            <person name="Quatrano R.S."/>
            <person name="Boore J.L."/>
        </authorList>
    </citation>
    <scope>NUCLEOTIDE SEQUENCE [LARGE SCALE GENOMIC DNA]</scope>
    <source>
        <strain evidence="10 11">cv. Gransden 2004</strain>
    </source>
</reference>
<dbReference type="AlphaFoldDB" id="A0A7I4DCS6"/>
<dbReference type="InterPro" id="IPR011050">
    <property type="entry name" value="Pectin_lyase_fold/virulence"/>
</dbReference>
<feature type="active site" evidence="7">
    <location>
        <position position="234"/>
    </location>
</feature>
<dbReference type="PANTHER" id="PTHR31321">
    <property type="entry name" value="ACYL-COA THIOESTER HYDROLASE YBHC-RELATED"/>
    <property type="match status" value="1"/>
</dbReference>
<organism evidence="10 11">
    <name type="scientific">Physcomitrium patens</name>
    <name type="common">Spreading-leaved earth moss</name>
    <name type="synonym">Physcomitrella patens</name>
    <dbReference type="NCBI Taxonomy" id="3218"/>
    <lineage>
        <taxon>Eukaryota</taxon>
        <taxon>Viridiplantae</taxon>
        <taxon>Streptophyta</taxon>
        <taxon>Embryophyta</taxon>
        <taxon>Bryophyta</taxon>
        <taxon>Bryophytina</taxon>
        <taxon>Bryopsida</taxon>
        <taxon>Funariidae</taxon>
        <taxon>Funariales</taxon>
        <taxon>Funariaceae</taxon>
        <taxon>Physcomitrium</taxon>
    </lineage>
</organism>
<evidence type="ECO:0000256" key="4">
    <source>
        <dbReference type="ARBA" id="ARBA00022801"/>
    </source>
</evidence>
<keyword evidence="5 8" id="KW-0063">Aspartyl esterase</keyword>
<dbReference type="GO" id="GO:0030599">
    <property type="term" value="F:pectinesterase activity"/>
    <property type="evidence" value="ECO:0000318"/>
    <property type="project" value="GO_Central"/>
</dbReference>
<dbReference type="GO" id="GO:0042545">
    <property type="term" value="P:cell wall modification"/>
    <property type="evidence" value="ECO:0007669"/>
    <property type="project" value="UniProtKB-UniRule"/>
</dbReference>
<dbReference type="GO" id="GO:0045490">
    <property type="term" value="P:pectin catabolic process"/>
    <property type="evidence" value="ECO:0000318"/>
    <property type="project" value="GO_Central"/>
</dbReference>
<protein>
    <recommendedName>
        <fullName evidence="3 8">Pectinesterase</fullName>
        <ecNumber evidence="3 8">3.1.1.11</ecNumber>
    </recommendedName>
</protein>
<dbReference type="OMA" id="DEWIPEL"/>
<dbReference type="InterPro" id="IPR033131">
    <property type="entry name" value="Pectinesterase_Asp_AS"/>
</dbReference>
<evidence type="ECO:0000313" key="10">
    <source>
        <dbReference type="EnsemblPlants" id="Pp3c3_24830V3.2"/>
    </source>
</evidence>
<evidence type="ECO:0000256" key="2">
    <source>
        <dbReference type="ARBA" id="ARBA00008891"/>
    </source>
</evidence>
<gene>
    <name evidence="10" type="primary">LOC112279679</name>
</gene>
<dbReference type="InterPro" id="IPR000070">
    <property type="entry name" value="Pectinesterase_cat"/>
</dbReference>
<sequence>MMQPTSRPPLRLVVWAMLMPLIWLQAVVGQRDPFRLITDPDRTLNWRAVEADFLTWVDRVEHDYVESVRAGEAVLGCADHSILAGGNTLVVGGGGYQKVQDAIDAAPQGTRTVIQINPGTYREKILVPKSKILTFQGIENPILSWGDTANSAGSTQSSASTTIMADDFIANGIIFQNTAPAPPGGAIGRQAVAMRIAGDKGAFYDCKFYGAQDTLYDQEGRHYFKNCYIEGSIDFIFGDGKSIYQVRTLSNSHDSKVKTSTSGIFIATHPLELCSRCLQNCHLNSIAHPGSGSLTAQKRSGDEDTGFSFVGCSITGTGPIYLGRAWGPSSRVVFIQCYISDIILPEGWYDWGDSSRQKTVLYGQYQCSGPGASESGRVGWSHELTAGQAIAFSSVSFIDGNQWLHT</sequence>
<comment type="catalytic activity">
    <reaction evidence="6 8">
        <text>[(1-&gt;4)-alpha-D-galacturonosyl methyl ester](n) + n H2O = [(1-&gt;4)-alpha-D-galacturonosyl](n) + n methanol + n H(+)</text>
        <dbReference type="Rhea" id="RHEA:22380"/>
        <dbReference type="Rhea" id="RHEA-COMP:14570"/>
        <dbReference type="Rhea" id="RHEA-COMP:14573"/>
        <dbReference type="ChEBI" id="CHEBI:15377"/>
        <dbReference type="ChEBI" id="CHEBI:15378"/>
        <dbReference type="ChEBI" id="CHEBI:17790"/>
        <dbReference type="ChEBI" id="CHEBI:140522"/>
        <dbReference type="ChEBI" id="CHEBI:140523"/>
        <dbReference type="EC" id="3.1.1.11"/>
    </reaction>
</comment>
<evidence type="ECO:0000256" key="8">
    <source>
        <dbReference type="RuleBase" id="RU000589"/>
    </source>
</evidence>
<comment type="pathway">
    <text evidence="1 8">Glycan metabolism; pectin degradation; 2-dehydro-3-deoxy-D-gluconate from pectin: step 1/5.</text>
</comment>
<dbReference type="Gramene" id="Pp3c3_24830V3.2">
    <property type="protein sequence ID" value="Pp3c3_24830V3.2"/>
    <property type="gene ID" value="Pp3c3_24830"/>
</dbReference>
<feature type="domain" description="Pectinesterase catalytic" evidence="9">
    <location>
        <begin position="278"/>
        <end position="401"/>
    </location>
</feature>
<dbReference type="Pfam" id="PF01095">
    <property type="entry name" value="Pectinesterase"/>
    <property type="match status" value="2"/>
</dbReference>
<dbReference type="EnsemblPlants" id="Pp3c3_24830V3.2">
    <property type="protein sequence ID" value="Pp3c3_24830V3.2"/>
    <property type="gene ID" value="Pp3c3_24830"/>
</dbReference>
<evidence type="ECO:0000313" key="11">
    <source>
        <dbReference type="Proteomes" id="UP000006727"/>
    </source>
</evidence>
<accession>A0A7I4DCS6</accession>
<feature type="signal peptide" evidence="8">
    <location>
        <begin position="1"/>
        <end position="29"/>
    </location>
</feature>
<evidence type="ECO:0000256" key="6">
    <source>
        <dbReference type="ARBA" id="ARBA00047928"/>
    </source>
</evidence>
<evidence type="ECO:0000256" key="7">
    <source>
        <dbReference type="PROSITE-ProRule" id="PRU10040"/>
    </source>
</evidence>
<keyword evidence="8" id="KW-0732">Signal</keyword>
<keyword evidence="11" id="KW-1185">Reference proteome</keyword>
<dbReference type="InterPro" id="IPR012334">
    <property type="entry name" value="Pectin_lyas_fold"/>
</dbReference>
<dbReference type="PANTHER" id="PTHR31321:SF112">
    <property type="entry name" value="PECTINESTERASE"/>
    <property type="match status" value="1"/>
</dbReference>
<dbReference type="EC" id="3.1.1.11" evidence="3 8"/>
<proteinExistence type="inferred from homology"/>
<dbReference type="PROSITE" id="PS00503">
    <property type="entry name" value="PECTINESTERASE_2"/>
    <property type="match status" value="1"/>
</dbReference>
<evidence type="ECO:0000256" key="5">
    <source>
        <dbReference type="ARBA" id="ARBA00023085"/>
    </source>
</evidence>
<keyword evidence="4 8" id="KW-0378">Hydrolase</keyword>
<evidence type="ECO:0000256" key="3">
    <source>
        <dbReference type="ARBA" id="ARBA00013229"/>
    </source>
</evidence>